<dbReference type="CDD" id="cd07344">
    <property type="entry name" value="M48_yhfN_like"/>
    <property type="match status" value="1"/>
</dbReference>
<dbReference type="EMBL" id="PETL01000104">
    <property type="protein sequence ID" value="PIV64458.1"/>
    <property type="molecule type" value="Genomic_DNA"/>
</dbReference>
<dbReference type="InterPro" id="IPR053136">
    <property type="entry name" value="UTP_pyrophosphatase-like"/>
</dbReference>
<organism evidence="2 3">
    <name type="scientific">bacterium (Candidatus Ratteibacteria) CG01_land_8_20_14_3_00_40_19</name>
    <dbReference type="NCBI Taxonomy" id="2014290"/>
    <lineage>
        <taxon>Bacteria</taxon>
        <taxon>Candidatus Ratteibacteria</taxon>
    </lineage>
</organism>
<evidence type="ECO:0000259" key="1">
    <source>
        <dbReference type="Pfam" id="PF01863"/>
    </source>
</evidence>
<evidence type="ECO:0000313" key="3">
    <source>
        <dbReference type="Proteomes" id="UP000228886"/>
    </source>
</evidence>
<sequence length="170" mass="19930">METKIIRSYRRRRTISARFIDGIMHIYAPAAISDEKLTKVINNFKRRFEKQKLKKELKTKENLNEVAQKLNGKYFGGKIKIGSIEYATNQDRIFGSCSCRKGNIRISYRLASMPQWVRDYVIVHEMAHLIRPDHSESFWELVSGYKLAERARGYLMAKGLEPNEEEDIEI</sequence>
<accession>A0A2M7E9S7</accession>
<dbReference type="Pfam" id="PF01863">
    <property type="entry name" value="YgjP-like"/>
    <property type="match status" value="1"/>
</dbReference>
<reference evidence="3" key="1">
    <citation type="submission" date="2017-09" db="EMBL/GenBank/DDBJ databases">
        <title>Depth-based differentiation of microbial function through sediment-hosted aquifers and enrichment of novel symbionts in the deep terrestrial subsurface.</title>
        <authorList>
            <person name="Probst A.J."/>
            <person name="Ladd B."/>
            <person name="Jarett J.K."/>
            <person name="Geller-Mcgrath D.E."/>
            <person name="Sieber C.M.K."/>
            <person name="Emerson J.B."/>
            <person name="Anantharaman K."/>
            <person name="Thomas B.C."/>
            <person name="Malmstrom R."/>
            <person name="Stieglmeier M."/>
            <person name="Klingl A."/>
            <person name="Woyke T."/>
            <person name="Ryan C.M."/>
            <person name="Banfield J.F."/>
        </authorList>
    </citation>
    <scope>NUCLEOTIDE SEQUENCE [LARGE SCALE GENOMIC DNA]</scope>
</reference>
<dbReference type="InterPro" id="IPR002725">
    <property type="entry name" value="YgjP-like_metallopeptidase"/>
</dbReference>
<dbReference type="PANTHER" id="PTHR30399">
    <property type="entry name" value="UNCHARACTERIZED PROTEIN YGJP"/>
    <property type="match status" value="1"/>
</dbReference>
<gene>
    <name evidence="2" type="ORF">COS11_02060</name>
</gene>
<dbReference type="AlphaFoldDB" id="A0A2M7E9S7"/>
<comment type="caution">
    <text evidence="2">The sequence shown here is derived from an EMBL/GenBank/DDBJ whole genome shotgun (WGS) entry which is preliminary data.</text>
</comment>
<dbReference type="Proteomes" id="UP000228886">
    <property type="component" value="Unassembled WGS sequence"/>
</dbReference>
<name>A0A2M7E9S7_9BACT</name>
<dbReference type="PANTHER" id="PTHR30399:SF1">
    <property type="entry name" value="UTP PYROPHOSPHATASE"/>
    <property type="match status" value="1"/>
</dbReference>
<dbReference type="Gene3D" id="3.30.2010.10">
    <property type="entry name" value="Metalloproteases ('zincins'), catalytic domain"/>
    <property type="match status" value="1"/>
</dbReference>
<evidence type="ECO:0000313" key="2">
    <source>
        <dbReference type="EMBL" id="PIV64458.1"/>
    </source>
</evidence>
<feature type="domain" description="YgjP-like metallopeptidase" evidence="1">
    <location>
        <begin position="86"/>
        <end position="145"/>
    </location>
</feature>
<protein>
    <recommendedName>
        <fullName evidence="1">YgjP-like metallopeptidase domain-containing protein</fullName>
    </recommendedName>
</protein>
<proteinExistence type="predicted"/>